<dbReference type="EMBL" id="QEOB01000017">
    <property type="protein sequence ID" value="PVX75713.1"/>
    <property type="molecule type" value="Genomic_DNA"/>
</dbReference>
<keyword evidence="1" id="KW-1133">Transmembrane helix</keyword>
<reference evidence="2 3" key="1">
    <citation type="submission" date="2018-05" db="EMBL/GenBank/DDBJ databases">
        <title>Genomic Encyclopedia of Type Strains, Phase IV (KMG-V): Genome sequencing to study the core and pangenomes of soil and plant-associated prokaryotes.</title>
        <authorList>
            <person name="Whitman W."/>
        </authorList>
    </citation>
    <scope>NUCLEOTIDE SEQUENCE [LARGE SCALE GENOMIC DNA]</scope>
    <source>
        <strain evidence="2 3">SCZa-39</strain>
    </source>
</reference>
<feature type="transmembrane region" description="Helical" evidence="1">
    <location>
        <begin position="67"/>
        <end position="86"/>
    </location>
</feature>
<evidence type="ECO:0008006" key="4">
    <source>
        <dbReference type="Google" id="ProtNLM"/>
    </source>
</evidence>
<evidence type="ECO:0000256" key="1">
    <source>
        <dbReference type="SAM" id="Phobius"/>
    </source>
</evidence>
<gene>
    <name evidence="2" type="ORF">C7402_117125</name>
</gene>
<protein>
    <recommendedName>
        <fullName evidence="4">Cytochrome c oxidase subunit IV</fullName>
    </recommendedName>
</protein>
<feature type="transmembrane region" description="Helical" evidence="1">
    <location>
        <begin position="7"/>
        <end position="23"/>
    </location>
</feature>
<comment type="caution">
    <text evidence="2">The sequence shown here is derived from an EMBL/GenBank/DDBJ whole genome shotgun (WGS) entry which is preliminary data.</text>
</comment>
<organism evidence="2 3">
    <name type="scientific">Paraburkholderia unamae</name>
    <dbReference type="NCBI Taxonomy" id="219649"/>
    <lineage>
        <taxon>Bacteria</taxon>
        <taxon>Pseudomonadati</taxon>
        <taxon>Pseudomonadota</taxon>
        <taxon>Betaproteobacteria</taxon>
        <taxon>Burkholderiales</taxon>
        <taxon>Burkholderiaceae</taxon>
        <taxon>Paraburkholderia</taxon>
    </lineage>
</organism>
<dbReference type="RefSeq" id="WP_116613385.1">
    <property type="nucleotide sequence ID" value="NZ_QEOB01000017.1"/>
</dbReference>
<keyword evidence="3" id="KW-1185">Reference proteome</keyword>
<evidence type="ECO:0000313" key="3">
    <source>
        <dbReference type="Proteomes" id="UP000245712"/>
    </source>
</evidence>
<sequence>MDKTGRRLIIWWAVLVAATIASWETGGNALAFGVAPALVIVVLAFAKTAAVMMQFMDARTAPWPLKFGLAGWTLGVGAAVAAIWLSTASASP</sequence>
<keyword evidence="1" id="KW-0812">Transmembrane</keyword>
<keyword evidence="1" id="KW-0472">Membrane</keyword>
<feature type="transmembrane region" description="Helical" evidence="1">
    <location>
        <begin position="29"/>
        <end position="46"/>
    </location>
</feature>
<proteinExistence type="predicted"/>
<accession>A0ABX5KI27</accession>
<name>A0ABX5KI27_9BURK</name>
<evidence type="ECO:0000313" key="2">
    <source>
        <dbReference type="EMBL" id="PVX75713.1"/>
    </source>
</evidence>
<dbReference type="Proteomes" id="UP000245712">
    <property type="component" value="Unassembled WGS sequence"/>
</dbReference>